<dbReference type="Proteomes" id="UP000619293">
    <property type="component" value="Unassembled WGS sequence"/>
</dbReference>
<proteinExistence type="inferred from homology"/>
<dbReference type="SUPFAM" id="SSF51126">
    <property type="entry name" value="Pectin lyase-like"/>
    <property type="match status" value="1"/>
</dbReference>
<reference evidence="5 6" key="1">
    <citation type="submission" date="2021-01" db="EMBL/GenBank/DDBJ databases">
        <title>Whole genome shotgun sequence of Catellatospora chokoriensis NBRC 107358.</title>
        <authorList>
            <person name="Komaki H."/>
            <person name="Tamura T."/>
        </authorList>
    </citation>
    <scope>NUCLEOTIDE SEQUENCE [LARGE SCALE GENOMIC DNA]</scope>
    <source>
        <strain evidence="5 6">NBRC 107358</strain>
    </source>
</reference>
<evidence type="ECO:0000259" key="4">
    <source>
        <dbReference type="SMART" id="SM00656"/>
    </source>
</evidence>
<dbReference type="RefSeq" id="WP_239120421.1">
    <property type="nucleotide sequence ID" value="NZ_BAAALB010000002.1"/>
</dbReference>
<keyword evidence="2" id="KW-0119">Carbohydrate metabolism</keyword>
<evidence type="ECO:0000313" key="5">
    <source>
        <dbReference type="EMBL" id="GIF88477.1"/>
    </source>
</evidence>
<dbReference type="PANTHER" id="PTHR31683:SF18">
    <property type="entry name" value="PECTATE LYASE 21-RELATED"/>
    <property type="match status" value="1"/>
</dbReference>
<dbReference type="Gene3D" id="2.60.120.560">
    <property type="entry name" value="Exo-inulinase, domain 1"/>
    <property type="match status" value="1"/>
</dbReference>
<dbReference type="Pfam" id="PF06439">
    <property type="entry name" value="3keto-disac_hyd"/>
    <property type="match status" value="1"/>
</dbReference>
<dbReference type="Pfam" id="PF00544">
    <property type="entry name" value="Pectate_lyase_4"/>
    <property type="match status" value="1"/>
</dbReference>
<protein>
    <recommendedName>
        <fullName evidence="4">Pectate lyase domain-containing protein</fullName>
    </recommendedName>
</protein>
<dbReference type="GO" id="GO:0000272">
    <property type="term" value="P:polysaccharide catabolic process"/>
    <property type="evidence" value="ECO:0007669"/>
    <property type="project" value="UniProtKB-KW"/>
</dbReference>
<dbReference type="SUPFAM" id="SSF49899">
    <property type="entry name" value="Concanavalin A-like lectins/glucanases"/>
    <property type="match status" value="1"/>
</dbReference>
<feature type="domain" description="Pectate lyase" evidence="4">
    <location>
        <begin position="269"/>
        <end position="474"/>
    </location>
</feature>
<dbReference type="InterPro" id="IPR006626">
    <property type="entry name" value="PbH1"/>
</dbReference>
<dbReference type="Gene3D" id="2.160.20.10">
    <property type="entry name" value="Single-stranded right-handed beta-helix, Pectin lyase-like"/>
    <property type="match status" value="1"/>
</dbReference>
<comment type="caution">
    <text evidence="5">The sequence shown here is derived from an EMBL/GenBank/DDBJ whole genome shotgun (WGS) entry which is preliminary data.</text>
</comment>
<dbReference type="GO" id="GO:0016787">
    <property type="term" value="F:hydrolase activity"/>
    <property type="evidence" value="ECO:0007669"/>
    <property type="project" value="InterPro"/>
</dbReference>
<dbReference type="InterPro" id="IPR010496">
    <property type="entry name" value="AL/BT2_dom"/>
</dbReference>
<dbReference type="InterPro" id="IPR013320">
    <property type="entry name" value="ConA-like_dom_sf"/>
</dbReference>
<dbReference type="AlphaFoldDB" id="A0A8J3JX69"/>
<keyword evidence="1 2" id="KW-0456">Lyase</keyword>
<evidence type="ECO:0000313" key="6">
    <source>
        <dbReference type="Proteomes" id="UP000619293"/>
    </source>
</evidence>
<dbReference type="PANTHER" id="PTHR31683">
    <property type="entry name" value="PECTATE LYASE 18-RELATED"/>
    <property type="match status" value="1"/>
</dbReference>
<dbReference type="SMART" id="SM00710">
    <property type="entry name" value="PbH1"/>
    <property type="match status" value="4"/>
</dbReference>
<name>A0A8J3JX69_9ACTN</name>
<dbReference type="InterPro" id="IPR045032">
    <property type="entry name" value="PEL"/>
</dbReference>
<organism evidence="5 6">
    <name type="scientific">Catellatospora chokoriensis</name>
    <dbReference type="NCBI Taxonomy" id="310353"/>
    <lineage>
        <taxon>Bacteria</taxon>
        <taxon>Bacillati</taxon>
        <taxon>Actinomycetota</taxon>
        <taxon>Actinomycetes</taxon>
        <taxon>Micromonosporales</taxon>
        <taxon>Micromonosporaceae</taxon>
        <taxon>Catellatospora</taxon>
    </lineage>
</organism>
<dbReference type="GO" id="GO:0005576">
    <property type="term" value="C:extracellular region"/>
    <property type="evidence" value="ECO:0007669"/>
    <property type="project" value="UniProtKB-SubCell"/>
</dbReference>
<evidence type="ECO:0000256" key="1">
    <source>
        <dbReference type="ARBA" id="ARBA00023239"/>
    </source>
</evidence>
<dbReference type="InterPro" id="IPR002022">
    <property type="entry name" value="Pec_lyase"/>
</dbReference>
<keyword evidence="6" id="KW-1185">Reference proteome</keyword>
<keyword evidence="2" id="KW-0964">Secreted</keyword>
<evidence type="ECO:0000256" key="2">
    <source>
        <dbReference type="RuleBase" id="RU361173"/>
    </source>
</evidence>
<feature type="compositionally biased region" description="Pro residues" evidence="3">
    <location>
        <begin position="235"/>
        <end position="251"/>
    </location>
</feature>
<gene>
    <name evidence="5" type="ORF">Cch02nite_19210</name>
</gene>
<dbReference type="GO" id="GO:0030570">
    <property type="term" value="F:pectate lyase activity"/>
    <property type="evidence" value="ECO:0007669"/>
    <property type="project" value="InterPro"/>
</dbReference>
<dbReference type="EMBL" id="BONG01000008">
    <property type="protein sequence ID" value="GIF88477.1"/>
    <property type="molecule type" value="Genomic_DNA"/>
</dbReference>
<sequence>MRHAHSPGAHRARRAGLVTAAATVALAVVMTALLNLTGGVAIAATLFSDNFNSGSATGWSKSGGDWSVVTDGTGTFQQGKVDSELARQFAGSTSWTDYTVTARVKPTGFSGSGRYAALGARSTGSSTRYQLALLNSGRAELQAVNGSSVTVIGGVNLTVSTGTWYTLQLTASGSTLTGWVNGNQVASGSNSQFGAGRIVLVTSYATARFDDVVVSDAAGPAPTTGGPQPSASASPRPPSASPSVPSSPQPPAGGLVGWATVNGSTSGGAGGSTVNVTSASQFLSEINSSGTKTITFSGTFSISGMNKVASNKTILGVGSNATLVGGGLTLSNVSNVIIRNINFRDWDDDAINVETSSHHVWIDHNSLSNGYDGAIDIKRGSDYITVSWNRIFNHDKSMLLGHSDDNGSQDIGHLRVTYHHNWFDGSGTRHPRVRFGNPVHVYNNYYRGNEYGVASTCGAGVLVEGNYFEDVDEPTAVGYADSPVGAIVQRNNYFVGSGSPASGGGSVNSIPYSYTLQAASSIKSIVTSGAGTGRI</sequence>
<feature type="compositionally biased region" description="Low complexity" evidence="3">
    <location>
        <begin position="218"/>
        <end position="234"/>
    </location>
</feature>
<comment type="subcellular location">
    <subcellularLocation>
        <location evidence="2">Secreted</location>
    </subcellularLocation>
</comment>
<keyword evidence="2" id="KW-0624">Polysaccharide degradation</keyword>
<evidence type="ECO:0000256" key="3">
    <source>
        <dbReference type="SAM" id="MobiDB-lite"/>
    </source>
</evidence>
<comment type="similarity">
    <text evidence="2">Belongs to the polysaccharide lyase 1 family.</text>
</comment>
<dbReference type="SMART" id="SM00656">
    <property type="entry name" value="Amb_all"/>
    <property type="match status" value="1"/>
</dbReference>
<dbReference type="InterPro" id="IPR011050">
    <property type="entry name" value="Pectin_lyase_fold/virulence"/>
</dbReference>
<accession>A0A8J3JX69</accession>
<dbReference type="InterPro" id="IPR012334">
    <property type="entry name" value="Pectin_lyas_fold"/>
</dbReference>
<feature type="region of interest" description="Disordered" evidence="3">
    <location>
        <begin position="218"/>
        <end position="261"/>
    </location>
</feature>